<dbReference type="InterPro" id="IPR016187">
    <property type="entry name" value="CTDL_fold"/>
</dbReference>
<dbReference type="Proteomes" id="UP000261660">
    <property type="component" value="Unplaced"/>
</dbReference>
<proteinExistence type="predicted"/>
<dbReference type="PANTHER" id="PTHR45784:SF5">
    <property type="entry name" value="C-TYPE LECTIN DOMAIN FAMILY 20 MEMBER A-RELATED"/>
    <property type="match status" value="1"/>
</dbReference>
<organism evidence="3 4">
    <name type="scientific">Labrus bergylta</name>
    <name type="common">ballan wrasse</name>
    <dbReference type="NCBI Taxonomy" id="56723"/>
    <lineage>
        <taxon>Eukaryota</taxon>
        <taxon>Metazoa</taxon>
        <taxon>Chordata</taxon>
        <taxon>Craniata</taxon>
        <taxon>Vertebrata</taxon>
        <taxon>Euteleostomi</taxon>
        <taxon>Actinopterygii</taxon>
        <taxon>Neopterygii</taxon>
        <taxon>Teleostei</taxon>
        <taxon>Neoteleostei</taxon>
        <taxon>Acanthomorphata</taxon>
        <taxon>Eupercaria</taxon>
        <taxon>Labriformes</taxon>
        <taxon>Labridae</taxon>
        <taxon>Labrus</taxon>
    </lineage>
</organism>
<dbReference type="Gene3D" id="3.10.100.10">
    <property type="entry name" value="Mannose-Binding Protein A, subunit A"/>
    <property type="match status" value="1"/>
</dbReference>
<feature type="transmembrane region" description="Helical" evidence="1">
    <location>
        <begin position="12"/>
        <end position="33"/>
    </location>
</feature>
<dbReference type="SUPFAM" id="SSF56436">
    <property type="entry name" value="C-type lectin-like"/>
    <property type="match status" value="1"/>
</dbReference>
<keyword evidence="4" id="KW-1185">Reference proteome</keyword>
<reference evidence="3" key="1">
    <citation type="submission" date="2025-08" db="UniProtKB">
        <authorList>
            <consortium name="Ensembl"/>
        </authorList>
    </citation>
    <scope>IDENTIFICATION</scope>
</reference>
<dbReference type="PROSITE" id="PS50041">
    <property type="entry name" value="C_TYPE_LECTIN_2"/>
    <property type="match status" value="1"/>
</dbReference>
<reference evidence="3" key="2">
    <citation type="submission" date="2025-09" db="UniProtKB">
        <authorList>
            <consortium name="Ensembl"/>
        </authorList>
    </citation>
    <scope>IDENTIFICATION</scope>
</reference>
<dbReference type="PANTHER" id="PTHR45784">
    <property type="entry name" value="C-TYPE LECTIN DOMAIN FAMILY 20 MEMBER A-RELATED"/>
    <property type="match status" value="1"/>
</dbReference>
<dbReference type="InParanoid" id="A0A3Q3FHX0"/>
<evidence type="ECO:0000313" key="3">
    <source>
        <dbReference type="Ensembl" id="ENSLBEP00000019072.1"/>
    </source>
</evidence>
<sequence>MLRTLKLHFHLLYLFFSNIYHRFVMFLIVQLICKKGWVESLISEPRTFVLIQKAMNWTDAREYCRNHHTDLAMMLTEPEARDLGTVKGPHRVWIGMYREPWRWSDNRNSSFKNWRDGQPNNYLAVQYCVFLNLDYTWWDADCTKMPSVRMQNIQSSGSGRRNSG</sequence>
<dbReference type="Pfam" id="PF00059">
    <property type="entry name" value="Lectin_C"/>
    <property type="match status" value="1"/>
</dbReference>
<dbReference type="InterPro" id="IPR016186">
    <property type="entry name" value="C-type_lectin-like/link_sf"/>
</dbReference>
<name>A0A3Q3FHX0_9LABR</name>
<accession>A0A3Q3FHX0</accession>
<evidence type="ECO:0000259" key="2">
    <source>
        <dbReference type="PROSITE" id="PS50041"/>
    </source>
</evidence>
<dbReference type="InterPro" id="IPR001304">
    <property type="entry name" value="C-type_lectin-like"/>
</dbReference>
<keyword evidence="1" id="KW-1133">Transmembrane helix</keyword>
<dbReference type="STRING" id="56723.ENSLBEP00000019072"/>
<evidence type="ECO:0000313" key="4">
    <source>
        <dbReference type="Proteomes" id="UP000261660"/>
    </source>
</evidence>
<feature type="domain" description="C-type lectin" evidence="2">
    <location>
        <begin position="43"/>
        <end position="144"/>
    </location>
</feature>
<keyword evidence="1" id="KW-0812">Transmembrane</keyword>
<evidence type="ECO:0000256" key="1">
    <source>
        <dbReference type="SAM" id="Phobius"/>
    </source>
</evidence>
<dbReference type="SMART" id="SM00034">
    <property type="entry name" value="CLECT"/>
    <property type="match status" value="1"/>
</dbReference>
<protein>
    <recommendedName>
        <fullName evidence="2">C-type lectin domain-containing protein</fullName>
    </recommendedName>
</protein>
<keyword evidence="1" id="KW-0472">Membrane</keyword>
<dbReference type="Ensembl" id="ENSLBET00000020104.1">
    <property type="protein sequence ID" value="ENSLBEP00000019072.1"/>
    <property type="gene ID" value="ENSLBEG00000014660.1"/>
</dbReference>
<dbReference type="GeneTree" id="ENSGT01030000235115"/>
<dbReference type="AlphaFoldDB" id="A0A3Q3FHX0"/>